<organism evidence="1 2">
    <name type="scientific">Sphingomonas brevis</name>
    <dbReference type="NCBI Taxonomy" id="2908206"/>
    <lineage>
        <taxon>Bacteria</taxon>
        <taxon>Pseudomonadati</taxon>
        <taxon>Pseudomonadota</taxon>
        <taxon>Alphaproteobacteria</taxon>
        <taxon>Sphingomonadales</taxon>
        <taxon>Sphingomonadaceae</taxon>
        <taxon>Sphingomonas</taxon>
    </lineage>
</organism>
<protein>
    <submittedName>
        <fullName evidence="1">Uncharacterized protein</fullName>
    </submittedName>
</protein>
<evidence type="ECO:0000313" key="2">
    <source>
        <dbReference type="Proteomes" id="UP001165383"/>
    </source>
</evidence>
<sequence length="101" mass="11688">MNTDMTLTVREPSTPPRQRELYWSRAIDEAETIGRELLVTDDRKGWVKRLDRLQARIDRLHRRQYDVDALVVLHPLNGVQMLVPLCEAPTALRALLEASQV</sequence>
<dbReference type="RefSeq" id="WP_249915556.1">
    <property type="nucleotide sequence ID" value="NZ_JAMGBB010000001.1"/>
</dbReference>
<dbReference type="EMBL" id="JAMGBB010000001">
    <property type="protein sequence ID" value="MCL6741155.1"/>
    <property type="molecule type" value="Genomic_DNA"/>
</dbReference>
<reference evidence="1" key="1">
    <citation type="submission" date="2022-05" db="EMBL/GenBank/DDBJ databases">
        <authorList>
            <person name="Jo J.-H."/>
            <person name="Im W.-T."/>
        </authorList>
    </citation>
    <scope>NUCLEOTIDE SEQUENCE</scope>
    <source>
        <strain evidence="1">RB56-2</strain>
    </source>
</reference>
<evidence type="ECO:0000313" key="1">
    <source>
        <dbReference type="EMBL" id="MCL6741155.1"/>
    </source>
</evidence>
<name>A0ABT0SAJ5_9SPHN</name>
<accession>A0ABT0SAJ5</accession>
<gene>
    <name evidence="1" type="ORF">LZ518_08430</name>
</gene>
<keyword evidence="2" id="KW-1185">Reference proteome</keyword>
<comment type="caution">
    <text evidence="1">The sequence shown here is derived from an EMBL/GenBank/DDBJ whole genome shotgun (WGS) entry which is preliminary data.</text>
</comment>
<dbReference type="Proteomes" id="UP001165383">
    <property type="component" value="Unassembled WGS sequence"/>
</dbReference>
<proteinExistence type="predicted"/>